<evidence type="ECO:0000313" key="2">
    <source>
        <dbReference type="Proteomes" id="UP000269883"/>
    </source>
</evidence>
<sequence length="71" mass="7783">MQQRFELIEARTVGHDTGQNCAIGDVGSKGVDPPFKTYCIKAPLQYWSGALSHWGGHNANTLVRVETTIPL</sequence>
<name>A0A2Z6B389_9BACT</name>
<accession>A0A2Z6B389</accession>
<dbReference type="EMBL" id="AP017378">
    <property type="protein sequence ID" value="BBD09908.1"/>
    <property type="molecule type" value="Genomic_DNA"/>
</dbReference>
<keyword evidence="2" id="KW-1185">Reference proteome</keyword>
<reference evidence="1 2" key="1">
    <citation type="journal article" date="2018" name="Sci. Adv.">
        <title>Multi-heme cytochromes provide a pathway for survival in energy-limited environments.</title>
        <authorList>
            <person name="Deng X."/>
            <person name="Dohmae N."/>
            <person name="Nealson K.H."/>
            <person name="Hashimoto K."/>
            <person name="Okamoto A."/>
        </authorList>
    </citation>
    <scope>NUCLEOTIDE SEQUENCE [LARGE SCALE GENOMIC DNA]</scope>
    <source>
        <strain evidence="1 2">IS5</strain>
    </source>
</reference>
<protein>
    <submittedName>
        <fullName evidence="1">Uncharacterized protein</fullName>
    </submittedName>
</protein>
<dbReference type="Proteomes" id="UP000269883">
    <property type="component" value="Chromosome"/>
</dbReference>
<gene>
    <name evidence="1" type="ORF">DFE_3182</name>
</gene>
<organism evidence="1 2">
    <name type="scientific">Desulfovibrio ferrophilus</name>
    <dbReference type="NCBI Taxonomy" id="241368"/>
    <lineage>
        <taxon>Bacteria</taxon>
        <taxon>Pseudomonadati</taxon>
        <taxon>Thermodesulfobacteriota</taxon>
        <taxon>Desulfovibrionia</taxon>
        <taxon>Desulfovibrionales</taxon>
        <taxon>Desulfovibrionaceae</taxon>
        <taxon>Desulfovibrio</taxon>
    </lineage>
</organism>
<dbReference type="KEGG" id="dfl:DFE_3182"/>
<evidence type="ECO:0000313" key="1">
    <source>
        <dbReference type="EMBL" id="BBD09908.1"/>
    </source>
</evidence>
<dbReference type="AlphaFoldDB" id="A0A2Z6B389"/>
<dbReference type="RefSeq" id="WP_126380907.1">
    <property type="nucleotide sequence ID" value="NZ_AP017378.1"/>
</dbReference>
<proteinExistence type="predicted"/>